<keyword evidence="2" id="KW-0521">NADP</keyword>
<keyword evidence="6" id="KW-1185">Reference proteome</keyword>
<reference evidence="5 6" key="1">
    <citation type="journal article" date="2023" name="IMA Fungus">
        <title>Comparative genomic study of the Penicillium genus elucidates a diverse pangenome and 15 lateral gene transfer events.</title>
        <authorList>
            <person name="Petersen C."/>
            <person name="Sorensen T."/>
            <person name="Nielsen M.R."/>
            <person name="Sondergaard T.E."/>
            <person name="Sorensen J.L."/>
            <person name="Fitzpatrick D.A."/>
            <person name="Frisvad J.C."/>
            <person name="Nielsen K.L."/>
        </authorList>
    </citation>
    <scope>NUCLEOTIDE SEQUENCE [LARGE SCALE GENOMIC DNA]</scope>
    <source>
        <strain evidence="5 6">IBT 35679</strain>
    </source>
</reference>
<comment type="caution">
    <text evidence="5">The sequence shown here is derived from an EMBL/GenBank/DDBJ whole genome shotgun (WGS) entry which is preliminary data.</text>
</comment>
<dbReference type="GO" id="GO:0016491">
    <property type="term" value="F:oxidoreductase activity"/>
    <property type="evidence" value="ECO:0007669"/>
    <property type="project" value="UniProtKB-KW"/>
</dbReference>
<dbReference type="SUPFAM" id="SSF51735">
    <property type="entry name" value="NAD(P)-binding Rossmann-fold domains"/>
    <property type="match status" value="1"/>
</dbReference>
<evidence type="ECO:0000256" key="2">
    <source>
        <dbReference type="ARBA" id="ARBA00022857"/>
    </source>
</evidence>
<dbReference type="Pfam" id="PF05368">
    <property type="entry name" value="NmrA"/>
    <property type="match status" value="1"/>
</dbReference>
<feature type="domain" description="NmrA-like" evidence="4">
    <location>
        <begin position="3"/>
        <end position="241"/>
    </location>
</feature>
<evidence type="ECO:0000313" key="6">
    <source>
        <dbReference type="Proteomes" id="UP001220324"/>
    </source>
</evidence>
<proteinExistence type="inferred from homology"/>
<dbReference type="InterPro" id="IPR051609">
    <property type="entry name" value="NmrA/Isoflavone_reductase-like"/>
</dbReference>
<sequence>MVKIAVAGGSGNVGQEIIDVLLASKKHEILLLSRKGAPAEGTTEGVTWVQADYSDVQQLAQVLHGVHTVLSFVIEQDSTSPIQKNLIDAAIHAGVKRFAPSEWCSATMEHMSWYAYKDTTRQYLKEVNKDKKVLEYSLFQPGYFINYLTRPYPSAKHLQHLDLPWDFQNRRVIAVDGGEDARITLTTVEDLANVVARAIDFEGEWPVDGGISGNDTTIGEVVALGERCRGGKPFKIDKVKAEDFASGDWTTPWMPALEHPSIPRENLEAMGRIVLAGILLAVDANELQVSDSWNRLLPDYQFTSVSAFLTKAWSGKP</sequence>
<evidence type="ECO:0000256" key="1">
    <source>
        <dbReference type="ARBA" id="ARBA00005725"/>
    </source>
</evidence>
<dbReference type="AlphaFoldDB" id="A0AAD6GDS9"/>
<gene>
    <name evidence="5" type="ORF">N7494_009866</name>
</gene>
<keyword evidence="3" id="KW-0560">Oxidoreductase</keyword>
<dbReference type="Gene3D" id="3.40.50.720">
    <property type="entry name" value="NAD(P)-binding Rossmann-like Domain"/>
    <property type="match status" value="1"/>
</dbReference>
<dbReference type="InterPro" id="IPR036291">
    <property type="entry name" value="NAD(P)-bd_dom_sf"/>
</dbReference>
<evidence type="ECO:0000313" key="5">
    <source>
        <dbReference type="EMBL" id="KAJ5533314.1"/>
    </source>
</evidence>
<dbReference type="Proteomes" id="UP001220324">
    <property type="component" value="Unassembled WGS sequence"/>
</dbReference>
<organism evidence="5 6">
    <name type="scientific">Penicillium frequentans</name>
    <dbReference type="NCBI Taxonomy" id="3151616"/>
    <lineage>
        <taxon>Eukaryota</taxon>
        <taxon>Fungi</taxon>
        <taxon>Dikarya</taxon>
        <taxon>Ascomycota</taxon>
        <taxon>Pezizomycotina</taxon>
        <taxon>Eurotiomycetes</taxon>
        <taxon>Eurotiomycetidae</taxon>
        <taxon>Eurotiales</taxon>
        <taxon>Aspergillaceae</taxon>
        <taxon>Penicillium</taxon>
    </lineage>
</organism>
<evidence type="ECO:0000256" key="3">
    <source>
        <dbReference type="ARBA" id="ARBA00023002"/>
    </source>
</evidence>
<dbReference type="PANTHER" id="PTHR47706:SF4">
    <property type="entry name" value="NMRA-LIKE DOMAIN-CONTAINING PROTEIN"/>
    <property type="match status" value="1"/>
</dbReference>
<dbReference type="InterPro" id="IPR008030">
    <property type="entry name" value="NmrA-like"/>
</dbReference>
<dbReference type="PANTHER" id="PTHR47706">
    <property type="entry name" value="NMRA-LIKE FAMILY PROTEIN"/>
    <property type="match status" value="1"/>
</dbReference>
<dbReference type="EMBL" id="JAQIZZ010000007">
    <property type="protein sequence ID" value="KAJ5533314.1"/>
    <property type="molecule type" value="Genomic_DNA"/>
</dbReference>
<accession>A0AAD6GDS9</accession>
<name>A0AAD6GDS9_9EURO</name>
<comment type="similarity">
    <text evidence="1">Belongs to the NmrA-type oxidoreductase family. Isoflavone reductase subfamily.</text>
</comment>
<evidence type="ECO:0000259" key="4">
    <source>
        <dbReference type="Pfam" id="PF05368"/>
    </source>
</evidence>
<protein>
    <submittedName>
        <fullName evidence="5">NAD(P)-binding protein</fullName>
    </submittedName>
</protein>